<dbReference type="OrthoDB" id="4028391at2759"/>
<evidence type="ECO:0000313" key="2">
    <source>
        <dbReference type="Proteomes" id="UP000190831"/>
    </source>
</evidence>
<gene>
    <name evidence="1" type="ORF">LAFE_0G10484G</name>
</gene>
<proteinExistence type="predicted"/>
<protein>
    <submittedName>
        <fullName evidence="1">LAFE_0G10484g1_1</fullName>
    </submittedName>
</protein>
<name>A0A1G4MI68_LACFM</name>
<evidence type="ECO:0000313" key="1">
    <source>
        <dbReference type="EMBL" id="SCW03441.1"/>
    </source>
</evidence>
<dbReference type="OMA" id="IISPWQH"/>
<reference evidence="1 2" key="1">
    <citation type="submission" date="2016-03" db="EMBL/GenBank/DDBJ databases">
        <authorList>
            <person name="Devillers H."/>
        </authorList>
    </citation>
    <scope>NUCLEOTIDE SEQUENCE [LARGE SCALE GENOMIC DNA]</scope>
    <source>
        <strain evidence="1">CBS 6772</strain>
    </source>
</reference>
<organism evidence="1 2">
    <name type="scientific">Lachancea fermentati</name>
    <name type="common">Zygosaccharomyces fermentati</name>
    <dbReference type="NCBI Taxonomy" id="4955"/>
    <lineage>
        <taxon>Eukaryota</taxon>
        <taxon>Fungi</taxon>
        <taxon>Dikarya</taxon>
        <taxon>Ascomycota</taxon>
        <taxon>Saccharomycotina</taxon>
        <taxon>Saccharomycetes</taxon>
        <taxon>Saccharomycetales</taxon>
        <taxon>Saccharomycetaceae</taxon>
        <taxon>Lachancea</taxon>
    </lineage>
</organism>
<keyword evidence="2" id="KW-1185">Reference proteome</keyword>
<dbReference type="EMBL" id="LT598486">
    <property type="protein sequence ID" value="SCW03441.1"/>
    <property type="molecule type" value="Genomic_DNA"/>
</dbReference>
<dbReference type="AlphaFoldDB" id="A0A1G4MI68"/>
<sequence length="80" mass="8724">MGKAASTNSHAIQAGNKAIIISPWQHKVIDIQPLHKFGGQCSFNGIQNGEISLNDRFLHQVAVVEDGNFVGLKDVIVRDE</sequence>
<accession>A0A1G4MI68</accession>
<dbReference type="Proteomes" id="UP000190831">
    <property type="component" value="Chromosome G"/>
</dbReference>